<comment type="similarity">
    <text evidence="1 2">Belongs to the short-chain dehydrogenases/reductases (SDR) family.</text>
</comment>
<dbReference type="GO" id="GO:0003858">
    <property type="term" value="F:3-hydroxybutyrate dehydrogenase activity"/>
    <property type="evidence" value="ECO:0007669"/>
    <property type="project" value="UniProtKB-EC"/>
</dbReference>
<dbReference type="InterPro" id="IPR036291">
    <property type="entry name" value="NAD(P)-bd_dom_sf"/>
</dbReference>
<sequence>MTDLTGKTALVTGSVQGIGLAIARALAGAGARIAVHGIAGDMQIEEACKDLRKAGAPQAEFFHGDLRNPDRIAELMSAVDAWGGADILVNNAGIQHTAPLADMPAQTWDSILAINLSAAFHTMQAAMPAMAERGYGRVINISSVHGLVASKFKAPYVAAKHGLIGLSKVAALEYAAQGDSRKGGVTVNCICPGWTNTAIIEPQIEERLASFGGDRDAAIADLMKEKQPSLRGSDPSEIGALALWLCNPVAHNITGAAIPVDGGWTAQ</sequence>
<dbReference type="Gene3D" id="3.40.50.720">
    <property type="entry name" value="NAD(P)-binding Rossmann-like Domain"/>
    <property type="match status" value="1"/>
</dbReference>
<gene>
    <name evidence="3" type="ORF">QO034_15080</name>
</gene>
<dbReference type="Proteomes" id="UP001227126">
    <property type="component" value="Unassembled WGS sequence"/>
</dbReference>
<dbReference type="RefSeq" id="WP_284486354.1">
    <property type="nucleotide sequence ID" value="NZ_JASNJE010000019.1"/>
</dbReference>
<reference evidence="3 4" key="1">
    <citation type="submission" date="2023-05" db="EMBL/GenBank/DDBJ databases">
        <title>Sedimentitalea sp. nov. JM2-8.</title>
        <authorList>
            <person name="Huang J."/>
        </authorList>
    </citation>
    <scope>NUCLEOTIDE SEQUENCE [LARGE SCALE GENOMIC DNA]</scope>
    <source>
        <strain evidence="3 4">JM2-8</strain>
    </source>
</reference>
<dbReference type="PANTHER" id="PTHR42879">
    <property type="entry name" value="3-OXOACYL-(ACYL-CARRIER-PROTEIN) REDUCTASE"/>
    <property type="match status" value="1"/>
</dbReference>
<dbReference type="PROSITE" id="PS00061">
    <property type="entry name" value="ADH_SHORT"/>
    <property type="match status" value="1"/>
</dbReference>
<comment type="caution">
    <text evidence="3">The sequence shown here is derived from an EMBL/GenBank/DDBJ whole genome shotgun (WGS) entry which is preliminary data.</text>
</comment>
<dbReference type="InterPro" id="IPR020904">
    <property type="entry name" value="Sc_DH/Rdtase_CS"/>
</dbReference>
<dbReference type="EMBL" id="JASNJE010000019">
    <property type="protein sequence ID" value="MDK3074422.1"/>
    <property type="molecule type" value="Genomic_DNA"/>
</dbReference>
<keyword evidence="3" id="KW-0560">Oxidoreductase</keyword>
<organism evidence="3 4">
    <name type="scientific">Sedimentitalea xiamensis</name>
    <dbReference type="NCBI Taxonomy" id="3050037"/>
    <lineage>
        <taxon>Bacteria</taxon>
        <taxon>Pseudomonadati</taxon>
        <taxon>Pseudomonadota</taxon>
        <taxon>Alphaproteobacteria</taxon>
        <taxon>Rhodobacterales</taxon>
        <taxon>Paracoccaceae</taxon>
        <taxon>Sedimentitalea</taxon>
    </lineage>
</organism>
<accession>A0ABT7FH21</accession>
<keyword evidence="4" id="KW-1185">Reference proteome</keyword>
<dbReference type="InterPro" id="IPR002347">
    <property type="entry name" value="SDR_fam"/>
</dbReference>
<evidence type="ECO:0000313" key="3">
    <source>
        <dbReference type="EMBL" id="MDK3074422.1"/>
    </source>
</evidence>
<evidence type="ECO:0000313" key="4">
    <source>
        <dbReference type="Proteomes" id="UP001227126"/>
    </source>
</evidence>
<dbReference type="PRINTS" id="PR00081">
    <property type="entry name" value="GDHRDH"/>
</dbReference>
<dbReference type="EC" id="1.1.1.30" evidence="3"/>
<dbReference type="Pfam" id="PF00106">
    <property type="entry name" value="adh_short"/>
    <property type="match status" value="1"/>
</dbReference>
<dbReference type="SUPFAM" id="SSF51735">
    <property type="entry name" value="NAD(P)-binding Rossmann-fold domains"/>
    <property type="match status" value="1"/>
</dbReference>
<evidence type="ECO:0000256" key="1">
    <source>
        <dbReference type="ARBA" id="ARBA00006484"/>
    </source>
</evidence>
<protein>
    <submittedName>
        <fullName evidence="3">3-hydroxybutyrate dehydrogenase</fullName>
        <ecNumber evidence="3">1.1.1.30</ecNumber>
    </submittedName>
</protein>
<dbReference type="PANTHER" id="PTHR42879:SF2">
    <property type="entry name" value="3-OXOACYL-[ACYL-CARRIER-PROTEIN] REDUCTASE FABG"/>
    <property type="match status" value="1"/>
</dbReference>
<proteinExistence type="inferred from homology"/>
<name>A0ABT7FH21_9RHOB</name>
<dbReference type="NCBIfam" id="NF009093">
    <property type="entry name" value="PRK12429.1"/>
    <property type="match status" value="1"/>
</dbReference>
<evidence type="ECO:0000256" key="2">
    <source>
        <dbReference type="RuleBase" id="RU000363"/>
    </source>
</evidence>
<dbReference type="InterPro" id="IPR050259">
    <property type="entry name" value="SDR"/>
</dbReference>
<dbReference type="PRINTS" id="PR00080">
    <property type="entry name" value="SDRFAMILY"/>
</dbReference>